<sequence>MHVLTSELGWAELVLRRYARQTNQLIAGRSFSVTGSAAPADALRLALTRIGAQLVAPDDPRAAAVFTPEALASDFAGARDSAAQRIDYAWARMPAVTAAGERLAASVALNGLRVGLSLVLEPKTAVLALALHHAGAQVSLLGRWAETDQEVAAELARRGLTVFATDDESQDAALADAFLGQRLQVLLDDGSRLIRMLLERPEDAVALIGAAEETTSGLWGLEGHSLPFPVIAVNDAGSKLWFDNAHGTGQSCLFTIADLVAPDAAWLGGRRVALAGFGAVGEGFARHAAALGAQVRVADIDPRAELRARFVGFPTGSFTELVTDAELIVSATGRAGTIGVEILEAAADGAVLAVAGGVDGEVDLAGALAAGWQLVEVGPKVADLVRDGRRLRLLDRGECINCTAGEGNPIEIMDLSLAVQAAAVEYLLAGTLAPGLVELPLAADQLVARTALEHWEEPR</sequence>
<dbReference type="PANTHER" id="PTHR23420">
    <property type="entry name" value="ADENOSYLHOMOCYSTEINASE"/>
    <property type="match status" value="1"/>
</dbReference>
<evidence type="ECO:0000256" key="2">
    <source>
        <dbReference type="ARBA" id="ARBA00007122"/>
    </source>
</evidence>
<dbReference type="Pfam" id="PF05221">
    <property type="entry name" value="AdoHcyase"/>
    <property type="match status" value="1"/>
</dbReference>
<evidence type="ECO:0000256" key="4">
    <source>
        <dbReference type="ARBA" id="ARBA00023027"/>
    </source>
</evidence>
<dbReference type="Gene3D" id="3.40.50.720">
    <property type="entry name" value="NAD(P)-binding Rossmann-like Domain"/>
    <property type="match status" value="1"/>
</dbReference>
<keyword evidence="3" id="KW-0554">One-carbon metabolism</keyword>
<evidence type="ECO:0000256" key="3">
    <source>
        <dbReference type="ARBA" id="ARBA00022563"/>
    </source>
</evidence>
<dbReference type="InterPro" id="IPR015878">
    <property type="entry name" value="Ado_hCys_hydrolase_NAD-bd"/>
</dbReference>
<dbReference type="SMART" id="SM00997">
    <property type="entry name" value="AdoHcyase_NAD"/>
    <property type="match status" value="1"/>
</dbReference>
<dbReference type="Pfam" id="PF00670">
    <property type="entry name" value="AdoHcyase_NAD"/>
    <property type="match status" value="1"/>
</dbReference>
<protein>
    <submittedName>
        <fullName evidence="6">Adenosylhomocysteinase</fullName>
    </submittedName>
</protein>
<dbReference type="GO" id="GO:0004013">
    <property type="term" value="F:adenosylhomocysteinase activity"/>
    <property type="evidence" value="ECO:0007669"/>
    <property type="project" value="TreeGrafter"/>
</dbReference>
<evidence type="ECO:0000313" key="6">
    <source>
        <dbReference type="EMBL" id="PFG15847.1"/>
    </source>
</evidence>
<evidence type="ECO:0000259" key="5">
    <source>
        <dbReference type="SMART" id="SM00997"/>
    </source>
</evidence>
<dbReference type="AlphaFoldDB" id="A0A2A9CN21"/>
<dbReference type="GO" id="GO:0033353">
    <property type="term" value="P:S-adenosylmethionine cycle"/>
    <property type="evidence" value="ECO:0007669"/>
    <property type="project" value="TreeGrafter"/>
</dbReference>
<dbReference type="Proteomes" id="UP000226079">
    <property type="component" value="Unassembled WGS sequence"/>
</dbReference>
<dbReference type="GO" id="GO:0005829">
    <property type="term" value="C:cytosol"/>
    <property type="evidence" value="ECO:0007669"/>
    <property type="project" value="TreeGrafter"/>
</dbReference>
<keyword evidence="4" id="KW-0520">NAD</keyword>
<keyword evidence="7" id="KW-1185">Reference proteome</keyword>
<organism evidence="6 7">
    <name type="scientific">Propionicimonas paludicola</name>
    <dbReference type="NCBI Taxonomy" id="185243"/>
    <lineage>
        <taxon>Bacteria</taxon>
        <taxon>Bacillati</taxon>
        <taxon>Actinomycetota</taxon>
        <taxon>Actinomycetes</taxon>
        <taxon>Propionibacteriales</taxon>
        <taxon>Nocardioidaceae</taxon>
        <taxon>Propionicimonas</taxon>
    </lineage>
</organism>
<dbReference type="InterPro" id="IPR000043">
    <property type="entry name" value="Adenosylhomocysteinase-like"/>
</dbReference>
<comment type="cofactor">
    <cofactor evidence="1">
        <name>NAD(+)</name>
        <dbReference type="ChEBI" id="CHEBI:57540"/>
    </cofactor>
</comment>
<dbReference type="InterPro" id="IPR042172">
    <property type="entry name" value="Adenosylhomocyst_ase-like_sf"/>
</dbReference>
<evidence type="ECO:0000256" key="1">
    <source>
        <dbReference type="ARBA" id="ARBA00001911"/>
    </source>
</evidence>
<gene>
    <name evidence="6" type="ORF">ATK74_0367</name>
</gene>
<dbReference type="Gene3D" id="3.40.50.1480">
    <property type="entry name" value="Adenosylhomocysteinase-like"/>
    <property type="match status" value="1"/>
</dbReference>
<evidence type="ECO:0000313" key="7">
    <source>
        <dbReference type="Proteomes" id="UP000226079"/>
    </source>
</evidence>
<accession>A0A2A9CN21</accession>
<dbReference type="PANTHER" id="PTHR23420:SF0">
    <property type="entry name" value="ADENOSYLHOMOCYSTEINASE"/>
    <property type="match status" value="1"/>
</dbReference>
<dbReference type="EMBL" id="PDJC01000001">
    <property type="protein sequence ID" value="PFG15847.1"/>
    <property type="molecule type" value="Genomic_DNA"/>
</dbReference>
<proteinExistence type="inferred from homology"/>
<comment type="similarity">
    <text evidence="2">Belongs to the adenosylhomocysteinase family.</text>
</comment>
<comment type="caution">
    <text evidence="6">The sequence shown here is derived from an EMBL/GenBank/DDBJ whole genome shotgun (WGS) entry which is preliminary data.</text>
</comment>
<dbReference type="SUPFAM" id="SSF51735">
    <property type="entry name" value="NAD(P)-binding Rossmann-fold domains"/>
    <property type="match status" value="1"/>
</dbReference>
<dbReference type="SUPFAM" id="SSF52283">
    <property type="entry name" value="Formate/glycerate dehydrogenase catalytic domain-like"/>
    <property type="match status" value="1"/>
</dbReference>
<dbReference type="GO" id="GO:0006730">
    <property type="term" value="P:one-carbon metabolic process"/>
    <property type="evidence" value="ECO:0007669"/>
    <property type="project" value="UniProtKB-KW"/>
</dbReference>
<reference evidence="6 7" key="1">
    <citation type="submission" date="2017-10" db="EMBL/GenBank/DDBJ databases">
        <title>Sequencing the genomes of 1000 actinobacteria strains.</title>
        <authorList>
            <person name="Klenk H.-P."/>
        </authorList>
    </citation>
    <scope>NUCLEOTIDE SEQUENCE [LARGE SCALE GENOMIC DNA]</scope>
    <source>
        <strain evidence="6 7">DSM 15597</strain>
    </source>
</reference>
<dbReference type="InterPro" id="IPR036291">
    <property type="entry name" value="NAD(P)-bd_dom_sf"/>
</dbReference>
<name>A0A2A9CN21_9ACTN</name>
<feature type="domain" description="S-adenosyl-L-homocysteine hydrolase NAD binding" evidence="5">
    <location>
        <begin position="244"/>
        <end position="407"/>
    </location>
</feature>
<dbReference type="SMART" id="SM00996">
    <property type="entry name" value="AdoHcyase"/>
    <property type="match status" value="1"/>
</dbReference>